<dbReference type="FunFam" id="3.30.70.330:FF:000013">
    <property type="entry name" value="CUGBP Elav-like family member 1 isoform 2"/>
    <property type="match status" value="1"/>
</dbReference>
<organism evidence="6 7">
    <name type="scientific">Amphibalanus amphitrite</name>
    <name type="common">Striped barnacle</name>
    <name type="synonym">Balanus amphitrite</name>
    <dbReference type="NCBI Taxonomy" id="1232801"/>
    <lineage>
        <taxon>Eukaryota</taxon>
        <taxon>Metazoa</taxon>
        <taxon>Ecdysozoa</taxon>
        <taxon>Arthropoda</taxon>
        <taxon>Crustacea</taxon>
        <taxon>Multicrustacea</taxon>
        <taxon>Cirripedia</taxon>
        <taxon>Thoracica</taxon>
        <taxon>Thoracicalcarea</taxon>
        <taxon>Balanomorpha</taxon>
        <taxon>Balanoidea</taxon>
        <taxon>Balanidae</taxon>
        <taxon>Amphibalaninae</taxon>
        <taxon>Amphibalanus</taxon>
    </lineage>
</organism>
<dbReference type="GO" id="GO:0009967">
    <property type="term" value="P:positive regulation of signal transduction"/>
    <property type="evidence" value="ECO:0007669"/>
    <property type="project" value="UniProtKB-ARBA"/>
</dbReference>
<keyword evidence="1" id="KW-0677">Repeat</keyword>
<feature type="domain" description="RRM" evidence="5">
    <location>
        <begin position="439"/>
        <end position="517"/>
    </location>
</feature>
<proteinExistence type="predicted"/>
<protein>
    <submittedName>
        <fullName evidence="6">CUGBP Elav-like family member 1</fullName>
    </submittedName>
</protein>
<evidence type="ECO:0000256" key="2">
    <source>
        <dbReference type="ARBA" id="ARBA00022884"/>
    </source>
</evidence>
<dbReference type="Gene3D" id="3.30.70.330">
    <property type="match status" value="3"/>
</dbReference>
<dbReference type="PANTHER" id="PTHR24012">
    <property type="entry name" value="RNA BINDING PROTEIN"/>
    <property type="match status" value="1"/>
</dbReference>
<dbReference type="FunFam" id="3.30.70.330:FF:000383">
    <property type="entry name" value="Sex lethal, isoform D"/>
    <property type="match status" value="1"/>
</dbReference>
<reference evidence="6 7" key="1">
    <citation type="submission" date="2019-07" db="EMBL/GenBank/DDBJ databases">
        <title>Draft genome assembly of a fouling barnacle, Amphibalanus amphitrite (Darwin, 1854): The first reference genome for Thecostraca.</title>
        <authorList>
            <person name="Kim W."/>
        </authorList>
    </citation>
    <scope>NUCLEOTIDE SEQUENCE [LARGE SCALE GENOMIC DNA]</scope>
    <source>
        <strain evidence="6">SNU_AA5</strain>
        <tissue evidence="6">Soma without cirri and trophi</tissue>
    </source>
</reference>
<keyword evidence="7" id="KW-1185">Reference proteome</keyword>
<evidence type="ECO:0000313" key="6">
    <source>
        <dbReference type="EMBL" id="KAF0289150.1"/>
    </source>
</evidence>
<gene>
    <name evidence="6" type="primary">celf1_1</name>
    <name evidence="6" type="ORF">FJT64_012509</name>
</gene>
<accession>A0A6A4VCX5</accession>
<dbReference type="FunFam" id="3.30.70.330:FF:000198">
    <property type="entry name" value="CUGBP Elav-like family member 6 isoform X3"/>
    <property type="match status" value="1"/>
</dbReference>
<comment type="caution">
    <text evidence="6">The sequence shown here is derived from an EMBL/GenBank/DDBJ whole genome shotgun (WGS) entry which is preliminary data.</text>
</comment>
<feature type="domain" description="RRM" evidence="5">
    <location>
        <begin position="147"/>
        <end position="227"/>
    </location>
</feature>
<dbReference type="Proteomes" id="UP000440578">
    <property type="component" value="Unassembled WGS sequence"/>
</dbReference>
<feature type="region of interest" description="Disordered" evidence="4">
    <location>
        <begin position="367"/>
        <end position="431"/>
    </location>
</feature>
<dbReference type="InterPro" id="IPR012677">
    <property type="entry name" value="Nucleotide-bd_a/b_plait_sf"/>
</dbReference>
<dbReference type="SUPFAM" id="SSF54928">
    <property type="entry name" value="RNA-binding domain, RBD"/>
    <property type="match status" value="3"/>
</dbReference>
<dbReference type="Pfam" id="PF00076">
    <property type="entry name" value="RRM_1"/>
    <property type="match status" value="3"/>
</dbReference>
<dbReference type="GO" id="GO:0005737">
    <property type="term" value="C:cytoplasm"/>
    <property type="evidence" value="ECO:0007669"/>
    <property type="project" value="UniProtKB-ARBA"/>
</dbReference>
<evidence type="ECO:0000256" key="4">
    <source>
        <dbReference type="SAM" id="MobiDB-lite"/>
    </source>
</evidence>
<evidence type="ECO:0000256" key="1">
    <source>
        <dbReference type="ARBA" id="ARBA00022737"/>
    </source>
</evidence>
<name>A0A6A4VCX5_AMPAM</name>
<dbReference type="AlphaFoldDB" id="A0A6A4VCX5"/>
<evidence type="ECO:0000256" key="3">
    <source>
        <dbReference type="PROSITE-ProRule" id="PRU00176"/>
    </source>
</evidence>
<feature type="domain" description="RRM" evidence="5">
    <location>
        <begin position="60"/>
        <end position="141"/>
    </location>
</feature>
<evidence type="ECO:0000259" key="5">
    <source>
        <dbReference type="PROSITE" id="PS50102"/>
    </source>
</evidence>
<dbReference type="InterPro" id="IPR000504">
    <property type="entry name" value="RRM_dom"/>
</dbReference>
<keyword evidence="2 3" id="KW-0694">RNA-binding</keyword>
<dbReference type="OrthoDB" id="410044at2759"/>
<feature type="compositionally biased region" description="Basic and acidic residues" evidence="4">
    <location>
        <begin position="1"/>
        <end position="10"/>
    </location>
</feature>
<sequence>MSTEAGDTKSWDGQLPEADSEAKPPVAMTGVVASGDSGPSANGDSAAKRINLGHPDPDSMKMFAGQIPRHMEEPELRKVFEEFGPVYELSILKDRATGGSRGCCFVTFMKRKDALEAQNKLHGVRVLPTMHNPVQMKPADVEPRSERKLFVGMIGKETGDETVRSMFMSYGPIEECTVLRDAQKNSKGCAFVTFMSRKNAIAAIRGLHHSRTMDGCSAPLVVKFAEAQRDKNAGGGMSRFGTQIGGANRTPLGTGYSGGYGTGFGNAAGGWGNQQQQVQQQQSMNQPPPNMNNPLFNNPQAVNLLQQLSNAASALSALAGGVNQFGMAPQGNQQGGFNNQQNQNNPANALAMMLQAAGNLNQVVGNQQQGGQQYPQAQQPTNTAGSFNTTNAAVSNTATGTGFGQPPPIGGAGAQSLPLAQPANTNTPFGRQVEGPEGCNLFVYHLPEEFTDSDLANMFSPFGNVISAKVFLDKETNQSKGFGFVSYDNPSSAETAIQGMNSFLIGTKRLKVQPKRSTVTKDLAKPY</sequence>
<dbReference type="SMART" id="SM00360">
    <property type="entry name" value="RRM"/>
    <property type="match status" value="3"/>
</dbReference>
<dbReference type="GO" id="GO:0003729">
    <property type="term" value="F:mRNA binding"/>
    <property type="evidence" value="ECO:0007669"/>
    <property type="project" value="UniProtKB-ARBA"/>
</dbReference>
<evidence type="ECO:0000313" key="7">
    <source>
        <dbReference type="Proteomes" id="UP000440578"/>
    </source>
</evidence>
<feature type="compositionally biased region" description="Low complexity" evidence="4">
    <location>
        <begin position="367"/>
        <end position="400"/>
    </location>
</feature>
<dbReference type="GO" id="GO:0010629">
    <property type="term" value="P:negative regulation of gene expression"/>
    <property type="evidence" value="ECO:0007669"/>
    <property type="project" value="UniProtKB-ARBA"/>
</dbReference>
<feature type="region of interest" description="Disordered" evidence="4">
    <location>
        <begin position="1"/>
        <end position="58"/>
    </location>
</feature>
<dbReference type="PROSITE" id="PS50102">
    <property type="entry name" value="RRM"/>
    <property type="match status" value="3"/>
</dbReference>
<dbReference type="EMBL" id="VIIS01002057">
    <property type="protein sequence ID" value="KAF0289150.1"/>
    <property type="molecule type" value="Genomic_DNA"/>
</dbReference>
<dbReference type="InterPro" id="IPR035979">
    <property type="entry name" value="RBD_domain_sf"/>
</dbReference>